<accession>X6P0U9</accession>
<dbReference type="EMBL" id="ASPP01005105">
    <property type="protein sequence ID" value="ETO31162.1"/>
    <property type="molecule type" value="Genomic_DNA"/>
</dbReference>
<keyword evidence="3" id="KW-1185">Reference proteome</keyword>
<feature type="compositionally biased region" description="Basic and acidic residues" evidence="1">
    <location>
        <begin position="302"/>
        <end position="313"/>
    </location>
</feature>
<evidence type="ECO:0000313" key="3">
    <source>
        <dbReference type="Proteomes" id="UP000023152"/>
    </source>
</evidence>
<feature type="region of interest" description="Disordered" evidence="1">
    <location>
        <begin position="1"/>
        <end position="147"/>
    </location>
</feature>
<sequence length="452" mass="51337">MAGTATDDTPMKSNTNQDLEKSKSQMSSSSNASPPNYTVIKHQKKANESGKKGQQEDGDGDIDDNEEEEFGSVQKHHYTFEPLEESPRGEEQSGKKKRQENNGKNDNSKKTTKDKKLQKSVSIEETEDSKYDEEEKSHVRLHESDEELDIIASKADENEDNGKNFPLHNFSRQISDALDKKQFPMRYDMYYKNAKRQTTINVRSERPKSLTDIGHVLVNVKRKNSEDDEDEELRHLFPFQNDLVVENIPEITPPPPSTANIQTDSSYLPHTHTPMHIKSQSHVFGPFFDGPNVPNSNPSSDPLRRSKSDHQIMEKLTGSPKAKSANPLPESSLLKPNHARSKSLKQKYACCVYAYLYSGLVSSQKDETENRGKKKYMCLYVMKRMEYQFGNETLHAMIPAEMGLMKSQDETNPNKEDKPNPSLQLSYVCGYAALPMCKNNLFTTHDGEAVHR</sequence>
<evidence type="ECO:0000256" key="1">
    <source>
        <dbReference type="SAM" id="MobiDB-lite"/>
    </source>
</evidence>
<proteinExistence type="predicted"/>
<feature type="compositionally biased region" description="Basic and acidic residues" evidence="1">
    <location>
        <begin position="85"/>
        <end position="117"/>
    </location>
</feature>
<evidence type="ECO:0000313" key="2">
    <source>
        <dbReference type="EMBL" id="ETO31162.1"/>
    </source>
</evidence>
<gene>
    <name evidence="2" type="ORF">RFI_05954</name>
</gene>
<feature type="compositionally biased region" description="Low complexity" evidence="1">
    <location>
        <begin position="291"/>
        <end position="300"/>
    </location>
</feature>
<feature type="compositionally biased region" description="Low complexity" evidence="1">
    <location>
        <begin position="24"/>
        <end position="33"/>
    </location>
</feature>
<comment type="caution">
    <text evidence="2">The sequence shown here is derived from an EMBL/GenBank/DDBJ whole genome shotgun (WGS) entry which is preliminary data.</text>
</comment>
<feature type="compositionally biased region" description="Basic and acidic residues" evidence="1">
    <location>
        <begin position="45"/>
        <end position="55"/>
    </location>
</feature>
<feature type="compositionally biased region" description="Basic and acidic residues" evidence="1">
    <location>
        <begin position="133"/>
        <end position="143"/>
    </location>
</feature>
<organism evidence="2 3">
    <name type="scientific">Reticulomyxa filosa</name>
    <dbReference type="NCBI Taxonomy" id="46433"/>
    <lineage>
        <taxon>Eukaryota</taxon>
        <taxon>Sar</taxon>
        <taxon>Rhizaria</taxon>
        <taxon>Retaria</taxon>
        <taxon>Foraminifera</taxon>
        <taxon>Monothalamids</taxon>
        <taxon>Reticulomyxidae</taxon>
        <taxon>Reticulomyxa</taxon>
    </lineage>
</organism>
<protein>
    <submittedName>
        <fullName evidence="2">Uncharacterized protein</fullName>
    </submittedName>
</protein>
<feature type="region of interest" description="Disordered" evidence="1">
    <location>
        <begin position="281"/>
        <end position="338"/>
    </location>
</feature>
<name>X6P0U9_RETFI</name>
<reference evidence="2 3" key="1">
    <citation type="journal article" date="2013" name="Curr. Biol.">
        <title>The Genome of the Foraminiferan Reticulomyxa filosa.</title>
        <authorList>
            <person name="Glockner G."/>
            <person name="Hulsmann N."/>
            <person name="Schleicher M."/>
            <person name="Noegel A.A."/>
            <person name="Eichinger L."/>
            <person name="Gallinger C."/>
            <person name="Pawlowski J."/>
            <person name="Sierra R."/>
            <person name="Euteneuer U."/>
            <person name="Pillet L."/>
            <person name="Moustafa A."/>
            <person name="Platzer M."/>
            <person name="Groth M."/>
            <person name="Szafranski K."/>
            <person name="Schliwa M."/>
        </authorList>
    </citation>
    <scope>NUCLEOTIDE SEQUENCE [LARGE SCALE GENOMIC DNA]</scope>
</reference>
<dbReference type="AlphaFoldDB" id="X6P0U9"/>
<dbReference type="Proteomes" id="UP000023152">
    <property type="component" value="Unassembled WGS sequence"/>
</dbReference>
<feature type="compositionally biased region" description="Acidic residues" evidence="1">
    <location>
        <begin position="56"/>
        <end position="70"/>
    </location>
</feature>